<evidence type="ECO:0000313" key="2">
    <source>
        <dbReference type="EMBL" id="KAF9441233.1"/>
    </source>
</evidence>
<name>A0A9P6BX74_9AGAR</name>
<feature type="region of interest" description="Disordered" evidence="1">
    <location>
        <begin position="63"/>
        <end position="128"/>
    </location>
</feature>
<reference evidence="2" key="1">
    <citation type="submission" date="2020-11" db="EMBL/GenBank/DDBJ databases">
        <authorList>
            <consortium name="DOE Joint Genome Institute"/>
            <person name="Ahrendt S."/>
            <person name="Riley R."/>
            <person name="Andreopoulos W."/>
            <person name="Labutti K."/>
            <person name="Pangilinan J."/>
            <person name="Ruiz-Duenas F.J."/>
            <person name="Barrasa J.M."/>
            <person name="Sanchez-Garcia M."/>
            <person name="Camarero S."/>
            <person name="Miyauchi S."/>
            <person name="Serrano A."/>
            <person name="Linde D."/>
            <person name="Babiker R."/>
            <person name="Drula E."/>
            <person name="Ayuso-Fernandez I."/>
            <person name="Pacheco R."/>
            <person name="Padilla G."/>
            <person name="Ferreira P."/>
            <person name="Barriuso J."/>
            <person name="Kellner H."/>
            <person name="Castanera R."/>
            <person name="Alfaro M."/>
            <person name="Ramirez L."/>
            <person name="Pisabarro A.G."/>
            <person name="Kuo A."/>
            <person name="Tritt A."/>
            <person name="Lipzen A."/>
            <person name="He G."/>
            <person name="Yan M."/>
            <person name="Ng V."/>
            <person name="Cullen D."/>
            <person name="Martin F."/>
            <person name="Rosso M.-N."/>
            <person name="Henrissat B."/>
            <person name="Hibbett D."/>
            <person name="Martinez A.T."/>
            <person name="Grigoriev I.V."/>
        </authorList>
    </citation>
    <scope>NUCLEOTIDE SEQUENCE</scope>
    <source>
        <strain evidence="2">MF-IS2</strain>
    </source>
</reference>
<organism evidence="2 3">
    <name type="scientific">Macrolepiota fuliginosa MF-IS2</name>
    <dbReference type="NCBI Taxonomy" id="1400762"/>
    <lineage>
        <taxon>Eukaryota</taxon>
        <taxon>Fungi</taxon>
        <taxon>Dikarya</taxon>
        <taxon>Basidiomycota</taxon>
        <taxon>Agaricomycotina</taxon>
        <taxon>Agaricomycetes</taxon>
        <taxon>Agaricomycetidae</taxon>
        <taxon>Agaricales</taxon>
        <taxon>Agaricineae</taxon>
        <taxon>Agaricaceae</taxon>
        <taxon>Macrolepiota</taxon>
    </lineage>
</organism>
<dbReference type="EMBL" id="MU152001">
    <property type="protein sequence ID" value="KAF9441233.1"/>
    <property type="molecule type" value="Genomic_DNA"/>
</dbReference>
<gene>
    <name evidence="2" type="ORF">P691DRAFT_791848</name>
</gene>
<dbReference type="AlphaFoldDB" id="A0A9P6BX74"/>
<dbReference type="Proteomes" id="UP000807342">
    <property type="component" value="Unassembled WGS sequence"/>
</dbReference>
<evidence type="ECO:0000256" key="1">
    <source>
        <dbReference type="SAM" id="MobiDB-lite"/>
    </source>
</evidence>
<keyword evidence="3" id="KW-1185">Reference proteome</keyword>
<sequence>MSQFTEEFDQEIDPESPHLYSYSLSQTPYHPHRSRMPLLGLKQTPGNEQLKNNLGNLLLHTHPTLHHNPHNPLDEPPPDSMHNPNNPQIHTLLPQNPEPTPLSHRTHHYHTYQHQSKGQHLSHQNREPLSPQVQWLSLQDPIDTLTKEQLNQLQGHLQAQNTETLHPQSPLIMTQTPMTHQDYTPSELHNMATNPKLPKPPNFNGEPDSYRTWKEHIKLYVTNTSSLSTDVQKITATLLFMGGQANKWRRAYMESHKDANDNFATTQTWFEFL</sequence>
<comment type="caution">
    <text evidence="2">The sequence shown here is derived from an EMBL/GenBank/DDBJ whole genome shotgun (WGS) entry which is preliminary data.</text>
</comment>
<evidence type="ECO:0000313" key="3">
    <source>
        <dbReference type="Proteomes" id="UP000807342"/>
    </source>
</evidence>
<protein>
    <submittedName>
        <fullName evidence="2">Uncharacterized protein</fullName>
    </submittedName>
</protein>
<accession>A0A9P6BX74</accession>
<proteinExistence type="predicted"/>